<dbReference type="VEuPathDB" id="FungiDB:CC77DRAFT_901478"/>
<protein>
    <submittedName>
        <fullName evidence="2">HET-domain-containing protein</fullName>
    </submittedName>
</protein>
<dbReference type="KEGG" id="aalt:CC77DRAFT_901478"/>
<keyword evidence="3" id="KW-1185">Reference proteome</keyword>
<dbReference type="Pfam" id="PF06985">
    <property type="entry name" value="HET"/>
    <property type="match status" value="1"/>
</dbReference>
<dbReference type="RefSeq" id="XP_018379403.1">
    <property type="nucleotide sequence ID" value="XM_018533588.1"/>
</dbReference>
<dbReference type="PANTHER" id="PTHR24148">
    <property type="entry name" value="ANKYRIN REPEAT DOMAIN-CONTAINING PROTEIN 39 HOMOLOG-RELATED"/>
    <property type="match status" value="1"/>
</dbReference>
<dbReference type="PANTHER" id="PTHR24148:SF73">
    <property type="entry name" value="HET DOMAIN PROTEIN (AFU_ORTHOLOGUE AFUA_8G01020)"/>
    <property type="match status" value="1"/>
</dbReference>
<feature type="non-terminal residue" evidence="2">
    <location>
        <position position="170"/>
    </location>
</feature>
<dbReference type="Proteomes" id="UP000077248">
    <property type="component" value="Unassembled WGS sequence"/>
</dbReference>
<evidence type="ECO:0000313" key="3">
    <source>
        <dbReference type="Proteomes" id="UP000077248"/>
    </source>
</evidence>
<dbReference type="InterPro" id="IPR052895">
    <property type="entry name" value="HetReg/Transcr_Mod"/>
</dbReference>
<reference evidence="2 3" key="1">
    <citation type="submission" date="2016-05" db="EMBL/GenBank/DDBJ databases">
        <title>Comparative analysis of secretome profiles of manganese(II)-oxidizing ascomycete fungi.</title>
        <authorList>
            <consortium name="DOE Joint Genome Institute"/>
            <person name="Zeiner C.A."/>
            <person name="Purvine S.O."/>
            <person name="Zink E.M."/>
            <person name="Wu S."/>
            <person name="Pasa-Tolic L."/>
            <person name="Chaput D.L."/>
            <person name="Haridas S."/>
            <person name="Grigoriev I.V."/>
            <person name="Santelli C.M."/>
            <person name="Hansel C.M."/>
        </authorList>
    </citation>
    <scope>NUCLEOTIDE SEQUENCE [LARGE SCALE GENOMIC DNA]</scope>
    <source>
        <strain evidence="2 3">SRC1lrK2f</strain>
    </source>
</reference>
<dbReference type="GeneID" id="29119182"/>
<evidence type="ECO:0000313" key="2">
    <source>
        <dbReference type="EMBL" id="OAG13982.1"/>
    </source>
</evidence>
<gene>
    <name evidence="2" type="ORF">CC77DRAFT_901478</name>
</gene>
<organism evidence="2 3">
    <name type="scientific">Alternaria alternata</name>
    <name type="common">Alternaria rot fungus</name>
    <name type="synonym">Torula alternata</name>
    <dbReference type="NCBI Taxonomy" id="5599"/>
    <lineage>
        <taxon>Eukaryota</taxon>
        <taxon>Fungi</taxon>
        <taxon>Dikarya</taxon>
        <taxon>Ascomycota</taxon>
        <taxon>Pezizomycotina</taxon>
        <taxon>Dothideomycetes</taxon>
        <taxon>Pleosporomycetidae</taxon>
        <taxon>Pleosporales</taxon>
        <taxon>Pleosporineae</taxon>
        <taxon>Pleosporaceae</taxon>
        <taxon>Alternaria</taxon>
        <taxon>Alternaria sect. Alternaria</taxon>
        <taxon>Alternaria alternata complex</taxon>
    </lineage>
</organism>
<name>A0A177D4F1_ALTAL</name>
<evidence type="ECO:0000259" key="1">
    <source>
        <dbReference type="Pfam" id="PF06985"/>
    </source>
</evidence>
<dbReference type="EMBL" id="KV441504">
    <property type="protein sequence ID" value="OAG13982.1"/>
    <property type="molecule type" value="Genomic_DNA"/>
</dbReference>
<dbReference type="OMA" id="ASERILW"/>
<accession>A0A177D4F1</accession>
<sequence length="170" mass="19830">RLIYLHPGGFDDDIYCTIYHANILEKLPQTEYTALSYVWGDAKHTKPIQLGYHQIPTITKNLEKALRHLRDRASERILWVDAICINQSDEEEKLSQVQSMGDVYRNAVEVRIWLGSLKDVQEEANDEQFPNELQALGIRIIAMQPWWRRVWVIQEATLPKEDPIMQCGNI</sequence>
<dbReference type="AlphaFoldDB" id="A0A177D4F1"/>
<proteinExistence type="predicted"/>
<feature type="non-terminal residue" evidence="2">
    <location>
        <position position="1"/>
    </location>
</feature>
<dbReference type="InterPro" id="IPR010730">
    <property type="entry name" value="HET"/>
</dbReference>
<feature type="domain" description="Heterokaryon incompatibility" evidence="1">
    <location>
        <begin position="32"/>
        <end position="155"/>
    </location>
</feature>
<dbReference type="STRING" id="5599.A0A177D4F1"/>